<dbReference type="Proteomes" id="UP000544095">
    <property type="component" value="Unassembled WGS sequence"/>
</dbReference>
<proteinExistence type="inferred from homology"/>
<feature type="compositionally biased region" description="Low complexity" evidence="5">
    <location>
        <begin position="48"/>
        <end position="59"/>
    </location>
</feature>
<keyword evidence="1 4" id="KW-0812">Transmembrane</keyword>
<evidence type="ECO:0000256" key="2">
    <source>
        <dbReference type="ARBA" id="ARBA00022989"/>
    </source>
</evidence>
<dbReference type="AlphaFoldDB" id="A0A8H5PME7"/>
<dbReference type="InterPro" id="IPR038814">
    <property type="entry name" value="AIM11"/>
</dbReference>
<dbReference type="PANTHER" id="PTHR39136">
    <property type="entry name" value="ALTERED INHERITANCE OF MITOCHONDRIA PROTEIN 11"/>
    <property type="match status" value="1"/>
</dbReference>
<keyword evidence="3 4" id="KW-0472">Membrane</keyword>
<feature type="region of interest" description="Disordered" evidence="5">
    <location>
        <begin position="19"/>
        <end position="61"/>
    </location>
</feature>
<sequence length="215" mass="23296">MPILASLVSSWLGIPSSDKVSIPQENQETSPAQQRASANVSIPPATPATPATPTISAAPQRTSPIIAAQQPSWDRSIRQFGLLLTGAGFLAASVAISRRSVLRMRHDLFPKFYTSNRHQVKFDSGDRSLLAVQALGLATLNVMSFGVMLVGGISWAFNLSSIEELRQRTQAVTRRPGMVSPEDEKAMEELIEGLMGKMGMEKPQKPSGIPQEDEK</sequence>
<dbReference type="PANTHER" id="PTHR39136:SF1">
    <property type="entry name" value="ALTERED INHERITANCE OF MITOCHONDRIA PROTEIN 11"/>
    <property type="match status" value="1"/>
</dbReference>
<keyword evidence="7" id="KW-1185">Reference proteome</keyword>
<evidence type="ECO:0000313" key="7">
    <source>
        <dbReference type="Proteomes" id="UP000544095"/>
    </source>
</evidence>
<dbReference type="GO" id="GO:0016020">
    <property type="term" value="C:membrane"/>
    <property type="evidence" value="ECO:0007669"/>
    <property type="project" value="UniProtKB-SubCell"/>
</dbReference>
<evidence type="ECO:0000256" key="3">
    <source>
        <dbReference type="ARBA" id="ARBA00023136"/>
    </source>
</evidence>
<name>A0A8H5PME7_9HYPO</name>
<feature type="region of interest" description="Disordered" evidence="5">
    <location>
        <begin position="195"/>
        <end position="215"/>
    </location>
</feature>
<accession>A0A8H5PME7</accession>
<gene>
    <name evidence="4" type="primary">AIM11</name>
    <name evidence="6" type="ORF">FPANT_3126</name>
</gene>
<evidence type="ECO:0000256" key="4">
    <source>
        <dbReference type="RuleBase" id="RU367098"/>
    </source>
</evidence>
<dbReference type="GO" id="GO:0005739">
    <property type="term" value="C:mitochondrion"/>
    <property type="evidence" value="ECO:0007669"/>
    <property type="project" value="TreeGrafter"/>
</dbReference>
<feature type="compositionally biased region" description="Polar residues" evidence="5">
    <location>
        <begin position="23"/>
        <end position="40"/>
    </location>
</feature>
<comment type="subcellular location">
    <subcellularLocation>
        <location evidence="4">Membrane</location>
        <topology evidence="4">Multi-pass membrane protein</topology>
    </subcellularLocation>
</comment>
<evidence type="ECO:0000256" key="1">
    <source>
        <dbReference type="ARBA" id="ARBA00022692"/>
    </source>
</evidence>
<feature type="transmembrane region" description="Helical" evidence="4">
    <location>
        <begin position="77"/>
        <end position="96"/>
    </location>
</feature>
<evidence type="ECO:0000256" key="5">
    <source>
        <dbReference type="SAM" id="MobiDB-lite"/>
    </source>
</evidence>
<comment type="similarity">
    <text evidence="4">Belongs to the AIM11 family.</text>
</comment>
<comment type="caution">
    <text evidence="6">The sequence shown here is derived from an EMBL/GenBank/DDBJ whole genome shotgun (WGS) entry which is preliminary data.</text>
</comment>
<protein>
    <recommendedName>
        <fullName evidence="4">Altered inheritance of mitochondria protein 11</fullName>
    </recommendedName>
</protein>
<organism evidence="6 7">
    <name type="scientific">Fusarium pseudoanthophilum</name>
    <dbReference type="NCBI Taxonomy" id="48495"/>
    <lineage>
        <taxon>Eukaryota</taxon>
        <taxon>Fungi</taxon>
        <taxon>Dikarya</taxon>
        <taxon>Ascomycota</taxon>
        <taxon>Pezizomycotina</taxon>
        <taxon>Sordariomycetes</taxon>
        <taxon>Hypocreomycetidae</taxon>
        <taxon>Hypocreales</taxon>
        <taxon>Nectriaceae</taxon>
        <taxon>Fusarium</taxon>
        <taxon>Fusarium fujikuroi species complex</taxon>
    </lineage>
</organism>
<dbReference type="EMBL" id="JAAOAR010000142">
    <property type="protein sequence ID" value="KAF5599755.1"/>
    <property type="molecule type" value="Genomic_DNA"/>
</dbReference>
<keyword evidence="2 4" id="KW-1133">Transmembrane helix</keyword>
<reference evidence="6 7" key="1">
    <citation type="submission" date="2020-05" db="EMBL/GenBank/DDBJ databases">
        <title>Identification and distribution of gene clusters putatively required for synthesis of sphingolipid metabolism inhibitors in phylogenetically diverse species of the filamentous fungus Fusarium.</title>
        <authorList>
            <person name="Kim H.-S."/>
            <person name="Busman M."/>
            <person name="Brown D.W."/>
            <person name="Divon H."/>
            <person name="Uhlig S."/>
            <person name="Proctor R.H."/>
        </authorList>
    </citation>
    <scope>NUCLEOTIDE SEQUENCE [LARGE SCALE GENOMIC DNA]</scope>
    <source>
        <strain evidence="6 7">NRRL 25211</strain>
    </source>
</reference>
<evidence type="ECO:0000313" key="6">
    <source>
        <dbReference type="EMBL" id="KAF5599755.1"/>
    </source>
</evidence>
<feature type="transmembrane region" description="Helical" evidence="4">
    <location>
        <begin position="129"/>
        <end position="157"/>
    </location>
</feature>